<name>A0A068WD78_ECHGR</name>
<dbReference type="GO" id="GO:0071424">
    <property type="term" value="F:rRNA (cytosine-N4-)-methyltransferase activity"/>
    <property type="evidence" value="ECO:0007669"/>
    <property type="project" value="TreeGrafter"/>
</dbReference>
<dbReference type="Gene3D" id="3.40.50.150">
    <property type="entry name" value="Vaccinia Virus protein VP39"/>
    <property type="match status" value="1"/>
</dbReference>
<sequence>MAVGKSLARFSTGVLESVADPPHVPVLVNEVIEYLRPRRGQRFVDLTFGAGGHTRALLSACPEITVYCLDRDPQAVRYAQELSASTSRRVVAVQGRFSQALGLLSKMGCPLGSVDGVLMDIGASSMQMDSPTRGFGVGRAAPLDMRMTTSNPFRREEAKVSAEDPSAADVLNKLSASHLARIFKVYGEERFARRIANAVVEYRGTLGPLRTTTQLANLVVSVVSPLECRQRTRGAGGGHPSSHLATQVFQALRIFVNDELNELCTGLEAAHRLLRPAGRVAVISFHSLEDRLVKRAFAMKGCHAHGLAQRLADSSSVESHHRYSWNEQTPNLWLQIAGPIQPTSAELLENRRSRSAKLRVGEKTLGQ</sequence>
<organism evidence="5">
    <name type="scientific">Echinococcus granulosus</name>
    <name type="common">Hydatid tapeworm</name>
    <dbReference type="NCBI Taxonomy" id="6210"/>
    <lineage>
        <taxon>Eukaryota</taxon>
        <taxon>Metazoa</taxon>
        <taxon>Spiralia</taxon>
        <taxon>Lophotrochozoa</taxon>
        <taxon>Platyhelminthes</taxon>
        <taxon>Cestoda</taxon>
        <taxon>Eucestoda</taxon>
        <taxon>Cyclophyllidea</taxon>
        <taxon>Taeniidae</taxon>
        <taxon>Echinococcus</taxon>
        <taxon>Echinococcus granulosus group</taxon>
    </lineage>
</organism>
<reference evidence="5 6" key="1">
    <citation type="journal article" date="2013" name="Nature">
        <title>The genomes of four tapeworm species reveal adaptations to parasitism.</title>
        <authorList>
            <person name="Tsai I.J."/>
            <person name="Zarowiecki M."/>
            <person name="Holroyd N."/>
            <person name="Garciarrubio A."/>
            <person name="Sanchez-Flores A."/>
            <person name="Brooks K.L."/>
            <person name="Tracey A."/>
            <person name="Bobes R.J."/>
            <person name="Fragoso G."/>
            <person name="Sciutto E."/>
            <person name="Aslett M."/>
            <person name="Beasley H."/>
            <person name="Bennett H.M."/>
            <person name="Cai J."/>
            <person name="Camicia F."/>
            <person name="Clark R."/>
            <person name="Cucher M."/>
            <person name="De Silva N."/>
            <person name="Day T.A."/>
            <person name="Deplazes P."/>
            <person name="Estrada K."/>
            <person name="Fernandez C."/>
            <person name="Holland P.W."/>
            <person name="Hou J."/>
            <person name="Hu S."/>
            <person name="Huckvale T."/>
            <person name="Hung S.S."/>
            <person name="Kamenetzky L."/>
            <person name="Keane J.A."/>
            <person name="Kiss F."/>
            <person name="Koziol U."/>
            <person name="Lambert O."/>
            <person name="Liu K."/>
            <person name="Luo X."/>
            <person name="Luo Y."/>
            <person name="Macchiaroli N."/>
            <person name="Nichol S."/>
            <person name="Paps J."/>
            <person name="Parkinson J."/>
            <person name="Pouchkina-Stantcheva N."/>
            <person name="Riddiford N."/>
            <person name="Rosenzvit M."/>
            <person name="Salinas G."/>
            <person name="Wasmuth J.D."/>
            <person name="Zamanian M."/>
            <person name="Zheng Y."/>
            <person name="Cai X."/>
            <person name="Soberon X."/>
            <person name="Olson P.D."/>
            <person name="Laclette J.P."/>
            <person name="Brehm K."/>
            <person name="Berriman M."/>
            <person name="Garciarrubio A."/>
            <person name="Bobes R.J."/>
            <person name="Fragoso G."/>
            <person name="Sanchez-Flores A."/>
            <person name="Estrada K."/>
            <person name="Cevallos M.A."/>
            <person name="Morett E."/>
            <person name="Gonzalez V."/>
            <person name="Portillo T."/>
            <person name="Ochoa-Leyva A."/>
            <person name="Jose M.V."/>
            <person name="Sciutto E."/>
            <person name="Landa A."/>
            <person name="Jimenez L."/>
            <person name="Valdes V."/>
            <person name="Carrero J.C."/>
            <person name="Larralde C."/>
            <person name="Morales-Montor J."/>
            <person name="Limon-Lason J."/>
            <person name="Soberon X."/>
            <person name="Laclette J.P."/>
        </authorList>
    </citation>
    <scope>NUCLEOTIDE SEQUENCE [LARGE SCALE GENOMIC DNA]</scope>
</reference>
<dbReference type="SUPFAM" id="SSF81799">
    <property type="entry name" value="Putative methyltransferase TM0872, insert domain"/>
    <property type="match status" value="1"/>
</dbReference>
<dbReference type="InterPro" id="IPR023397">
    <property type="entry name" value="SAM-dep_MeTrfase_MraW_recog"/>
</dbReference>
<protein>
    <submittedName>
        <fullName evidence="5 7">S adenosyl L methionine dependent</fullName>
    </submittedName>
</protein>
<dbReference type="AlphaFoldDB" id="A0A068WD78"/>
<dbReference type="InterPro" id="IPR002903">
    <property type="entry name" value="RsmH"/>
</dbReference>
<dbReference type="InterPro" id="IPR029063">
    <property type="entry name" value="SAM-dependent_MTases_sf"/>
</dbReference>
<evidence type="ECO:0000256" key="3">
    <source>
        <dbReference type="ARBA" id="ARBA00022679"/>
    </source>
</evidence>
<evidence type="ECO:0000313" key="6">
    <source>
        <dbReference type="Proteomes" id="UP000492820"/>
    </source>
</evidence>
<evidence type="ECO:0000256" key="1">
    <source>
        <dbReference type="ARBA" id="ARBA00010396"/>
    </source>
</evidence>
<keyword evidence="4" id="KW-0949">S-adenosyl-L-methionine</keyword>
<reference evidence="5" key="2">
    <citation type="submission" date="2014-06" db="EMBL/GenBank/DDBJ databases">
        <authorList>
            <person name="Aslett M."/>
        </authorList>
    </citation>
    <scope>NUCLEOTIDE SEQUENCE</scope>
</reference>
<dbReference type="PANTHER" id="PTHR11265">
    <property type="entry name" value="S-ADENOSYL-METHYLTRANSFERASE MRAW"/>
    <property type="match status" value="1"/>
</dbReference>
<dbReference type="Proteomes" id="UP000492820">
    <property type="component" value="Unassembled WGS sequence"/>
</dbReference>
<comment type="similarity">
    <text evidence="1">Belongs to the methyltransferase superfamily. RsmH family.</text>
</comment>
<dbReference type="NCBIfam" id="TIGR00006">
    <property type="entry name" value="16S rRNA (cytosine(1402)-N(4))-methyltransferase RsmH"/>
    <property type="match status" value="1"/>
</dbReference>
<dbReference type="PIRSF" id="PIRSF004486">
    <property type="entry name" value="MraW"/>
    <property type="match status" value="1"/>
</dbReference>
<keyword evidence="2" id="KW-0489">Methyltransferase</keyword>
<keyword evidence="3" id="KW-0808">Transferase</keyword>
<evidence type="ECO:0000313" key="7">
    <source>
        <dbReference type="WBParaSite" id="EgrG_000877800"/>
    </source>
</evidence>
<dbReference type="CDD" id="cd02440">
    <property type="entry name" value="AdoMet_MTases"/>
    <property type="match status" value="1"/>
</dbReference>
<dbReference type="Gene3D" id="1.10.150.170">
    <property type="entry name" value="Putative methyltransferase TM0872, insert domain"/>
    <property type="match status" value="1"/>
</dbReference>
<dbReference type="HAMAP" id="MF_01007">
    <property type="entry name" value="16SrRNA_methyltr_H"/>
    <property type="match status" value="1"/>
</dbReference>
<evidence type="ECO:0000256" key="4">
    <source>
        <dbReference type="ARBA" id="ARBA00022691"/>
    </source>
</evidence>
<dbReference type="SUPFAM" id="SSF53335">
    <property type="entry name" value="S-adenosyl-L-methionine-dependent methyltransferases"/>
    <property type="match status" value="1"/>
</dbReference>
<accession>A0A068WD78</accession>
<gene>
    <name evidence="5" type="ORF">EgrG_000877800</name>
</gene>
<evidence type="ECO:0000313" key="5">
    <source>
        <dbReference type="EMBL" id="CDS16356.1"/>
    </source>
</evidence>
<dbReference type="GO" id="GO:0070475">
    <property type="term" value="P:rRNA base methylation"/>
    <property type="evidence" value="ECO:0007669"/>
    <property type="project" value="TreeGrafter"/>
</dbReference>
<proteinExistence type="inferred from homology"/>
<evidence type="ECO:0000256" key="2">
    <source>
        <dbReference type="ARBA" id="ARBA00022603"/>
    </source>
</evidence>
<reference evidence="7" key="3">
    <citation type="submission" date="2020-10" db="UniProtKB">
        <authorList>
            <consortium name="WormBaseParasite"/>
        </authorList>
    </citation>
    <scope>IDENTIFICATION</scope>
</reference>
<dbReference type="EMBL" id="LK028576">
    <property type="protein sequence ID" value="CDS16356.1"/>
    <property type="molecule type" value="Genomic_DNA"/>
</dbReference>
<dbReference type="Pfam" id="PF01795">
    <property type="entry name" value="Methyltransf_5"/>
    <property type="match status" value="1"/>
</dbReference>
<dbReference type="WBParaSite" id="EgrG_000877800">
    <property type="protein sequence ID" value="EgrG_000877800"/>
    <property type="gene ID" value="EgrG_000877800"/>
</dbReference>
<dbReference type="PANTHER" id="PTHR11265:SF0">
    <property type="entry name" value="12S RRNA N4-METHYLCYTIDINE METHYLTRANSFERASE"/>
    <property type="match status" value="1"/>
</dbReference>